<organism evidence="2 3">
    <name type="scientific">Jatropha curcas</name>
    <name type="common">Barbados nut</name>
    <dbReference type="NCBI Taxonomy" id="180498"/>
    <lineage>
        <taxon>Eukaryota</taxon>
        <taxon>Viridiplantae</taxon>
        <taxon>Streptophyta</taxon>
        <taxon>Embryophyta</taxon>
        <taxon>Tracheophyta</taxon>
        <taxon>Spermatophyta</taxon>
        <taxon>Magnoliopsida</taxon>
        <taxon>eudicotyledons</taxon>
        <taxon>Gunneridae</taxon>
        <taxon>Pentapetalae</taxon>
        <taxon>rosids</taxon>
        <taxon>fabids</taxon>
        <taxon>Malpighiales</taxon>
        <taxon>Euphorbiaceae</taxon>
        <taxon>Crotonoideae</taxon>
        <taxon>Jatropheae</taxon>
        <taxon>Jatropha</taxon>
    </lineage>
</organism>
<proteinExistence type="predicted"/>
<sequence>MRENKEVEEALDWNVDSYEISDDESDEGDSDDDDPECPMIRVPQMKKKVLQSKWKSTLIIKVLGRSFGFAFLQKKLKTIWNM</sequence>
<evidence type="ECO:0000256" key="1">
    <source>
        <dbReference type="SAM" id="MobiDB-lite"/>
    </source>
</evidence>
<accession>A0A067L259</accession>
<evidence type="ECO:0000313" key="3">
    <source>
        <dbReference type="Proteomes" id="UP000027138"/>
    </source>
</evidence>
<dbReference type="Proteomes" id="UP000027138">
    <property type="component" value="Unassembled WGS sequence"/>
</dbReference>
<feature type="compositionally biased region" description="Acidic residues" evidence="1">
    <location>
        <begin position="19"/>
        <end position="36"/>
    </location>
</feature>
<keyword evidence="3" id="KW-1185">Reference proteome</keyword>
<protein>
    <submittedName>
        <fullName evidence="2">Uncharacterized protein</fullName>
    </submittedName>
</protein>
<reference evidence="2 3" key="1">
    <citation type="journal article" date="2014" name="PLoS ONE">
        <title>Global Analysis of Gene Expression Profiles in Physic Nut (Jatropha curcas L.) Seedlings Exposed to Salt Stress.</title>
        <authorList>
            <person name="Zhang L."/>
            <person name="Zhang C."/>
            <person name="Wu P."/>
            <person name="Chen Y."/>
            <person name="Li M."/>
            <person name="Jiang H."/>
            <person name="Wu G."/>
        </authorList>
    </citation>
    <scope>NUCLEOTIDE SEQUENCE [LARGE SCALE GENOMIC DNA]</scope>
    <source>
        <strain evidence="3">cv. GZQX0401</strain>
        <tissue evidence="2">Young leaves</tissue>
    </source>
</reference>
<name>A0A067L259_JATCU</name>
<gene>
    <name evidence="2" type="ORF">JCGZ_24335</name>
</gene>
<dbReference type="EMBL" id="KK914294">
    <property type="protein sequence ID" value="KDP42561.1"/>
    <property type="molecule type" value="Genomic_DNA"/>
</dbReference>
<dbReference type="OrthoDB" id="1939300at2759"/>
<feature type="region of interest" description="Disordered" evidence="1">
    <location>
        <begin position="15"/>
        <end position="39"/>
    </location>
</feature>
<evidence type="ECO:0000313" key="2">
    <source>
        <dbReference type="EMBL" id="KDP42561.1"/>
    </source>
</evidence>
<dbReference type="AlphaFoldDB" id="A0A067L259"/>